<sequence>MGMRPMMADGQNQFRPPGPGQPQFHHEGNGQQSGMTSQNQFGPAGPSQFSQQQRPPFPAQQQQPPVKENFRPMPGQLGAQPVDQDHRRAFPKASSAGGGLSSALMPAPVDTDLRRPGPSREQTFSADSDQDMRSGRGGPGVGHGAFPAQGRHHDTQHRESYENDDTRYDGCLEGSGYEDDQYGDYDARVAPGGRGANVDERYPQHDIGHGGYQDDMHGYQGYQDERGGPGPNQYEEEPSNRKRSWQEGPGGSGGPRGGPRGGRGRGGGQRGDRDAQPGHSRPGVYNGPAGPVDPRVRGRGGRGRGRGRGDRGRGDRGRGDRGRGDRGRGGRGGW</sequence>
<evidence type="ECO:0000313" key="3">
    <source>
        <dbReference type="Proteomes" id="UP001374579"/>
    </source>
</evidence>
<feature type="compositionally biased region" description="Basic and acidic residues" evidence="1">
    <location>
        <begin position="197"/>
        <end position="227"/>
    </location>
</feature>
<evidence type="ECO:0000313" key="2">
    <source>
        <dbReference type="EMBL" id="KAK7093895.1"/>
    </source>
</evidence>
<name>A0AAN9AWQ4_9CAEN</name>
<proteinExistence type="predicted"/>
<gene>
    <name evidence="2" type="ORF">V1264_007578</name>
</gene>
<dbReference type="Proteomes" id="UP001374579">
    <property type="component" value="Unassembled WGS sequence"/>
</dbReference>
<feature type="compositionally biased region" description="Low complexity" evidence="1">
    <location>
        <begin position="46"/>
        <end position="65"/>
    </location>
</feature>
<organism evidence="2 3">
    <name type="scientific">Littorina saxatilis</name>
    <dbReference type="NCBI Taxonomy" id="31220"/>
    <lineage>
        <taxon>Eukaryota</taxon>
        <taxon>Metazoa</taxon>
        <taxon>Spiralia</taxon>
        <taxon>Lophotrochozoa</taxon>
        <taxon>Mollusca</taxon>
        <taxon>Gastropoda</taxon>
        <taxon>Caenogastropoda</taxon>
        <taxon>Littorinimorpha</taxon>
        <taxon>Littorinoidea</taxon>
        <taxon>Littorinidae</taxon>
        <taxon>Littorina</taxon>
    </lineage>
</organism>
<feature type="compositionally biased region" description="Gly residues" evidence="1">
    <location>
        <begin position="248"/>
        <end position="269"/>
    </location>
</feature>
<dbReference type="EMBL" id="JBAMIC010000019">
    <property type="protein sequence ID" value="KAK7093895.1"/>
    <property type="molecule type" value="Genomic_DNA"/>
</dbReference>
<dbReference type="AlphaFoldDB" id="A0AAN9AWQ4"/>
<reference evidence="2 3" key="1">
    <citation type="submission" date="2024-02" db="EMBL/GenBank/DDBJ databases">
        <title>Chromosome-scale genome assembly of the rough periwinkle Littorina saxatilis.</title>
        <authorList>
            <person name="De Jode A."/>
            <person name="Faria R."/>
            <person name="Formenti G."/>
            <person name="Sims Y."/>
            <person name="Smith T.P."/>
            <person name="Tracey A."/>
            <person name="Wood J.M.D."/>
            <person name="Zagrodzka Z.B."/>
            <person name="Johannesson K."/>
            <person name="Butlin R.K."/>
            <person name="Leder E.H."/>
        </authorList>
    </citation>
    <scope>NUCLEOTIDE SEQUENCE [LARGE SCALE GENOMIC DNA]</scope>
    <source>
        <strain evidence="2">Snail1</strain>
        <tissue evidence="2">Muscle</tissue>
    </source>
</reference>
<feature type="region of interest" description="Disordered" evidence="1">
    <location>
        <begin position="1"/>
        <end position="334"/>
    </location>
</feature>
<feature type="compositionally biased region" description="Basic and acidic residues" evidence="1">
    <location>
        <begin position="151"/>
        <end position="170"/>
    </location>
</feature>
<feature type="compositionally biased region" description="Basic and acidic residues" evidence="1">
    <location>
        <begin position="307"/>
        <end position="328"/>
    </location>
</feature>
<feature type="compositionally biased region" description="Polar residues" evidence="1">
    <location>
        <begin position="29"/>
        <end position="41"/>
    </location>
</feature>
<evidence type="ECO:0000256" key="1">
    <source>
        <dbReference type="SAM" id="MobiDB-lite"/>
    </source>
</evidence>
<feature type="compositionally biased region" description="Basic residues" evidence="1">
    <location>
        <begin position="297"/>
        <end position="306"/>
    </location>
</feature>
<protein>
    <submittedName>
        <fullName evidence="2">Uncharacterized protein</fullName>
    </submittedName>
</protein>
<accession>A0AAN9AWQ4</accession>
<keyword evidence="3" id="KW-1185">Reference proteome</keyword>
<comment type="caution">
    <text evidence="2">The sequence shown here is derived from an EMBL/GenBank/DDBJ whole genome shotgun (WGS) entry which is preliminary data.</text>
</comment>